<sequence>MISQLKYNTVKSQLHSILSWLMAEELFSPFRLVGGTALSLQLGHRESVDIDLFADTPYGEIDFEVIDKHLKNTFEYVDSREGPVAMGKSYFIGNSAEDCVKLDLYYTDPFIRPALVIDNIRLATLDEITAMKVDVVSRGARKKDFWDLHELLDFYSVPQMIQLHEERYPYSHDADEILRNFTNFETADNDFEPICLKGKYWELIKLDFVEAIEILNNKKS</sequence>
<dbReference type="InterPro" id="IPR014942">
    <property type="entry name" value="AbiEii"/>
</dbReference>
<dbReference type="EMBL" id="CP046401">
    <property type="protein sequence ID" value="QGY47202.1"/>
    <property type="molecule type" value="Genomic_DNA"/>
</dbReference>
<keyword evidence="2" id="KW-1185">Reference proteome</keyword>
<dbReference type="Pfam" id="PF08843">
    <property type="entry name" value="AbiEii"/>
    <property type="match status" value="1"/>
</dbReference>
<dbReference type="KEGG" id="mcos:GM418_27120"/>
<evidence type="ECO:0000313" key="1">
    <source>
        <dbReference type="EMBL" id="QGY47202.1"/>
    </source>
</evidence>
<reference evidence="1 2" key="1">
    <citation type="submission" date="2019-11" db="EMBL/GenBank/DDBJ databases">
        <authorList>
            <person name="Zheng R.K."/>
            <person name="Sun C.M."/>
        </authorList>
    </citation>
    <scope>NUCLEOTIDE SEQUENCE [LARGE SCALE GENOMIC DNA]</scope>
    <source>
        <strain evidence="1 2">WC007</strain>
    </source>
</reference>
<dbReference type="GO" id="GO:0016740">
    <property type="term" value="F:transferase activity"/>
    <property type="evidence" value="ECO:0007669"/>
    <property type="project" value="UniProtKB-KW"/>
</dbReference>
<dbReference type="AlphaFoldDB" id="A0A6I6K433"/>
<dbReference type="Proteomes" id="UP000428260">
    <property type="component" value="Chromosome"/>
</dbReference>
<proteinExistence type="predicted"/>
<accession>A0A6I6K433</accession>
<keyword evidence="1" id="KW-0808">Transferase</keyword>
<protein>
    <submittedName>
        <fullName evidence="1">Nucleotidyl transferase AbiEii/AbiGii toxin family protein</fullName>
    </submittedName>
</protein>
<gene>
    <name evidence="1" type="ORF">GM418_27120</name>
</gene>
<evidence type="ECO:0000313" key="2">
    <source>
        <dbReference type="Proteomes" id="UP000428260"/>
    </source>
</evidence>
<name>A0A6I6K433_9BACT</name>
<organism evidence="1 2">
    <name type="scientific">Maribellus comscasis</name>
    <dbReference type="NCBI Taxonomy" id="2681766"/>
    <lineage>
        <taxon>Bacteria</taxon>
        <taxon>Pseudomonadati</taxon>
        <taxon>Bacteroidota</taxon>
        <taxon>Bacteroidia</taxon>
        <taxon>Marinilabiliales</taxon>
        <taxon>Prolixibacteraceae</taxon>
        <taxon>Maribellus</taxon>
    </lineage>
</organism>